<dbReference type="PANTHER" id="PTHR11228:SF34">
    <property type="entry name" value="TUNGSTEN-CONTAINING ALDEHYDE FERREDOXIN OXIDOREDUCTASE COFACTOR MODIFYING PROTEIN"/>
    <property type="match status" value="1"/>
</dbReference>
<keyword evidence="7" id="KW-1185">Reference proteome</keyword>
<dbReference type="CDD" id="cd01335">
    <property type="entry name" value="Radical_SAM"/>
    <property type="match status" value="1"/>
</dbReference>
<dbReference type="Gene3D" id="3.20.20.70">
    <property type="entry name" value="Aldolase class I"/>
    <property type="match status" value="1"/>
</dbReference>
<dbReference type="SFLD" id="SFLDS00029">
    <property type="entry name" value="Radical_SAM"/>
    <property type="match status" value="1"/>
</dbReference>
<dbReference type="GO" id="GO:0003824">
    <property type="term" value="F:catalytic activity"/>
    <property type="evidence" value="ECO:0007669"/>
    <property type="project" value="InterPro"/>
</dbReference>
<dbReference type="InterPro" id="IPR007197">
    <property type="entry name" value="rSAM"/>
</dbReference>
<dbReference type="EMBL" id="VLKE01000001">
    <property type="protein sequence ID" value="TWH67105.1"/>
    <property type="molecule type" value="Genomic_DNA"/>
</dbReference>
<dbReference type="PANTHER" id="PTHR11228">
    <property type="entry name" value="RADICAL SAM DOMAIN PROTEIN"/>
    <property type="match status" value="1"/>
</dbReference>
<evidence type="ECO:0000256" key="2">
    <source>
        <dbReference type="ARBA" id="ARBA00022723"/>
    </source>
</evidence>
<sequence>MTAEGVPIWDRFPSHQRLCVNFTLTCNIACDHCIVESSPRRRERLSTDEVRATLSEAWENGRRHVTFSGGEVFLYPREMREVITWARELGYVVDVESNAFWARSDELAREKLTPFVEAGISGLALSADIYHMKYFPVERPITAARTARSFGLATEIQFCRSHHRERDEEIIAALAAAGEPYVVLELLDRGRAREMLQVWRGHRVEELSECDDLTTTLHATGDVYACCQLDIGVDQMKRTPVFLGSIRSADSDAAARDRREQLVRAFYDPESPIYFRTMVRQHPLFQPLDEESFSNICTFCMRALSDPARVAALEELLHAAPTAAS</sequence>
<dbReference type="OrthoDB" id="9782387at2"/>
<organism evidence="6 7">
    <name type="scientific">Micromonospora olivasterospora</name>
    <dbReference type="NCBI Taxonomy" id="1880"/>
    <lineage>
        <taxon>Bacteria</taxon>
        <taxon>Bacillati</taxon>
        <taxon>Actinomycetota</taxon>
        <taxon>Actinomycetes</taxon>
        <taxon>Micromonosporales</taxon>
        <taxon>Micromonosporaceae</taxon>
        <taxon>Micromonospora</taxon>
    </lineage>
</organism>
<keyword evidence="1" id="KW-0949">S-adenosyl-L-methionine</keyword>
<evidence type="ECO:0000313" key="6">
    <source>
        <dbReference type="EMBL" id="TWH67105.1"/>
    </source>
</evidence>
<proteinExistence type="predicted"/>
<dbReference type="InterPro" id="IPR013785">
    <property type="entry name" value="Aldolase_TIM"/>
</dbReference>
<dbReference type="Pfam" id="PF04055">
    <property type="entry name" value="Radical_SAM"/>
    <property type="match status" value="1"/>
</dbReference>
<evidence type="ECO:0000256" key="3">
    <source>
        <dbReference type="ARBA" id="ARBA00023004"/>
    </source>
</evidence>
<dbReference type="AlphaFoldDB" id="A0A562I8R0"/>
<dbReference type="InterPro" id="IPR050377">
    <property type="entry name" value="Radical_SAM_PqqE_MftC-like"/>
</dbReference>
<keyword evidence="4" id="KW-0411">Iron-sulfur</keyword>
<dbReference type="RefSeq" id="WP_145774047.1">
    <property type="nucleotide sequence ID" value="NZ_BAAATQ010000085.1"/>
</dbReference>
<dbReference type="GO" id="GO:0046872">
    <property type="term" value="F:metal ion binding"/>
    <property type="evidence" value="ECO:0007669"/>
    <property type="project" value="UniProtKB-KW"/>
</dbReference>
<protein>
    <submittedName>
        <fullName evidence="6">Radical SAM family protein</fullName>
    </submittedName>
</protein>
<gene>
    <name evidence="6" type="ORF">JD77_02074</name>
</gene>
<dbReference type="Proteomes" id="UP000319825">
    <property type="component" value="Unassembled WGS sequence"/>
</dbReference>
<evidence type="ECO:0000256" key="4">
    <source>
        <dbReference type="ARBA" id="ARBA00023014"/>
    </source>
</evidence>
<evidence type="ECO:0000313" key="7">
    <source>
        <dbReference type="Proteomes" id="UP000319825"/>
    </source>
</evidence>
<dbReference type="SFLD" id="SFLDG01067">
    <property type="entry name" value="SPASM/twitch_domain_containing"/>
    <property type="match status" value="1"/>
</dbReference>
<evidence type="ECO:0000259" key="5">
    <source>
        <dbReference type="PROSITE" id="PS51918"/>
    </source>
</evidence>
<dbReference type="GO" id="GO:0051536">
    <property type="term" value="F:iron-sulfur cluster binding"/>
    <property type="evidence" value="ECO:0007669"/>
    <property type="project" value="UniProtKB-KW"/>
</dbReference>
<feature type="domain" description="Radical SAM core" evidence="5">
    <location>
        <begin position="12"/>
        <end position="222"/>
    </location>
</feature>
<comment type="caution">
    <text evidence="6">The sequence shown here is derived from an EMBL/GenBank/DDBJ whole genome shotgun (WGS) entry which is preliminary data.</text>
</comment>
<name>A0A562I8R0_MICOL</name>
<evidence type="ECO:0000256" key="1">
    <source>
        <dbReference type="ARBA" id="ARBA00022691"/>
    </source>
</evidence>
<dbReference type="SUPFAM" id="SSF102114">
    <property type="entry name" value="Radical SAM enzymes"/>
    <property type="match status" value="1"/>
</dbReference>
<accession>A0A562I8R0</accession>
<keyword evidence="3" id="KW-0408">Iron</keyword>
<keyword evidence="2" id="KW-0479">Metal-binding</keyword>
<dbReference type="PROSITE" id="PS51918">
    <property type="entry name" value="RADICAL_SAM"/>
    <property type="match status" value="1"/>
</dbReference>
<dbReference type="InterPro" id="IPR058240">
    <property type="entry name" value="rSAM_sf"/>
</dbReference>
<reference evidence="6 7" key="1">
    <citation type="submission" date="2019-07" db="EMBL/GenBank/DDBJ databases">
        <title>R&amp;d 2014.</title>
        <authorList>
            <person name="Klenk H.-P."/>
        </authorList>
    </citation>
    <scope>NUCLEOTIDE SEQUENCE [LARGE SCALE GENOMIC DNA]</scope>
    <source>
        <strain evidence="6 7">DSM 43868</strain>
    </source>
</reference>